<keyword evidence="4" id="KW-1185">Reference proteome</keyword>
<protein>
    <recommendedName>
        <fullName evidence="2">GYF domain-containing protein</fullName>
    </recommendedName>
</protein>
<gene>
    <name evidence="3" type="ORF">U9M48_016922</name>
</gene>
<organism evidence="3 4">
    <name type="scientific">Paspalum notatum var. saurae</name>
    <dbReference type="NCBI Taxonomy" id="547442"/>
    <lineage>
        <taxon>Eukaryota</taxon>
        <taxon>Viridiplantae</taxon>
        <taxon>Streptophyta</taxon>
        <taxon>Embryophyta</taxon>
        <taxon>Tracheophyta</taxon>
        <taxon>Spermatophyta</taxon>
        <taxon>Magnoliopsida</taxon>
        <taxon>Liliopsida</taxon>
        <taxon>Poales</taxon>
        <taxon>Poaceae</taxon>
        <taxon>PACMAD clade</taxon>
        <taxon>Panicoideae</taxon>
        <taxon>Andropogonodae</taxon>
        <taxon>Paspaleae</taxon>
        <taxon>Paspalinae</taxon>
        <taxon>Paspalum</taxon>
    </lineage>
</organism>
<feature type="domain" description="GYF" evidence="2">
    <location>
        <begin position="326"/>
        <end position="364"/>
    </location>
</feature>
<dbReference type="InterPro" id="IPR003169">
    <property type="entry name" value="GYF"/>
</dbReference>
<reference evidence="3 4" key="1">
    <citation type="submission" date="2024-02" db="EMBL/GenBank/DDBJ databases">
        <title>High-quality chromosome-scale genome assembly of Pensacola bahiagrass (Paspalum notatum Flugge var. saurae).</title>
        <authorList>
            <person name="Vega J.M."/>
            <person name="Podio M."/>
            <person name="Orjuela J."/>
            <person name="Siena L.A."/>
            <person name="Pessino S.C."/>
            <person name="Combes M.C."/>
            <person name="Mariac C."/>
            <person name="Albertini E."/>
            <person name="Pupilli F."/>
            <person name="Ortiz J.P.A."/>
            <person name="Leblanc O."/>
        </authorList>
    </citation>
    <scope>NUCLEOTIDE SEQUENCE [LARGE SCALE GENOMIC DNA]</scope>
    <source>
        <strain evidence="3">R1</strain>
        <tissue evidence="3">Leaf</tissue>
    </source>
</reference>
<dbReference type="AlphaFoldDB" id="A0AAQ3TAK1"/>
<evidence type="ECO:0000313" key="4">
    <source>
        <dbReference type="Proteomes" id="UP001341281"/>
    </source>
</evidence>
<dbReference type="EMBL" id="CP144748">
    <property type="protein sequence ID" value="WVZ67907.1"/>
    <property type="molecule type" value="Genomic_DNA"/>
</dbReference>
<dbReference type="Gene3D" id="3.30.1490.40">
    <property type="match status" value="1"/>
</dbReference>
<feature type="compositionally biased region" description="Basic and acidic residues" evidence="1">
    <location>
        <begin position="68"/>
        <end position="78"/>
    </location>
</feature>
<sequence length="364" mass="39196">MRSSPPSGAPPPFEPPATYSPARSATSPSNKLAARLTTPLQDPRAASARLTPPPSACRLPIQGAAGERMLRRSGDGRRGSSGGFGRSAWRRARDQRLIAQLSGDQATDSLNNLNEEALEGATHQVVDSLNVLDGEPTKGAIEQISDSLNLLHRESSKVAFKQGDATCEATSEAVEACCTGVAPDPALHSQTHDTQDDNPTQATNTDQDETDHSRKAVTPKISDIEVINLDSDEDEDLPTVQHKPDGRVVYAPWAMNGGDLHIERSKLASPAALLAQGAMNKMNLKQCEAAPGTVNGVPPTEQCKPPAAMEQHEPTRAAKNWVSPLAPLWYYVDPQGDTRGPFALMDLLRWKQNGYFDKGFRSPE</sequence>
<proteinExistence type="predicted"/>
<evidence type="ECO:0000313" key="3">
    <source>
        <dbReference type="EMBL" id="WVZ67907.1"/>
    </source>
</evidence>
<accession>A0AAQ3TAK1</accession>
<dbReference type="Proteomes" id="UP001341281">
    <property type="component" value="Chromosome 04"/>
</dbReference>
<name>A0AAQ3TAK1_PASNO</name>
<evidence type="ECO:0000256" key="1">
    <source>
        <dbReference type="SAM" id="MobiDB-lite"/>
    </source>
</evidence>
<feature type="region of interest" description="Disordered" evidence="1">
    <location>
        <begin position="185"/>
        <end position="217"/>
    </location>
</feature>
<dbReference type="PROSITE" id="PS50829">
    <property type="entry name" value="GYF"/>
    <property type="match status" value="1"/>
</dbReference>
<dbReference type="Pfam" id="PF02213">
    <property type="entry name" value="GYF"/>
    <property type="match status" value="1"/>
</dbReference>
<dbReference type="SUPFAM" id="SSF55277">
    <property type="entry name" value="GYF domain"/>
    <property type="match status" value="1"/>
</dbReference>
<evidence type="ECO:0000259" key="2">
    <source>
        <dbReference type="PROSITE" id="PS50829"/>
    </source>
</evidence>
<dbReference type="InterPro" id="IPR035445">
    <property type="entry name" value="GYF-like_dom_sf"/>
</dbReference>
<feature type="region of interest" description="Disordered" evidence="1">
    <location>
        <begin position="1"/>
        <end position="90"/>
    </location>
</feature>